<evidence type="ECO:0000259" key="1">
    <source>
        <dbReference type="Pfam" id="PF13460"/>
    </source>
</evidence>
<dbReference type="EMBL" id="JANJOU010000003">
    <property type="protein sequence ID" value="MCR0981570.1"/>
    <property type="molecule type" value="Genomic_DNA"/>
</dbReference>
<dbReference type="Proteomes" id="UP001524642">
    <property type="component" value="Unassembled WGS sequence"/>
</dbReference>
<proteinExistence type="predicted"/>
<gene>
    <name evidence="2" type="ORF">NRP21_05870</name>
</gene>
<dbReference type="Pfam" id="PF13460">
    <property type="entry name" value="NAD_binding_10"/>
    <property type="match status" value="1"/>
</dbReference>
<name>A0ABT1X0D7_9PROT</name>
<dbReference type="PANTHER" id="PTHR43355:SF2">
    <property type="entry name" value="FLAVIN REDUCTASE (NADPH)"/>
    <property type="match status" value="1"/>
</dbReference>
<reference evidence="2 3" key="1">
    <citation type="submission" date="2022-06" db="EMBL/GenBank/DDBJ databases">
        <title>Roseomonas CN29.</title>
        <authorList>
            <person name="Cheng Y."/>
            <person name="He X."/>
        </authorList>
    </citation>
    <scope>NUCLEOTIDE SEQUENCE [LARGE SCALE GENOMIC DNA]</scope>
    <source>
        <strain evidence="2 3">CN29</strain>
    </source>
</reference>
<evidence type="ECO:0000313" key="3">
    <source>
        <dbReference type="Proteomes" id="UP001524642"/>
    </source>
</evidence>
<dbReference type="RefSeq" id="WP_257715241.1">
    <property type="nucleotide sequence ID" value="NZ_JANJOU010000003.1"/>
</dbReference>
<dbReference type="InterPro" id="IPR016040">
    <property type="entry name" value="NAD(P)-bd_dom"/>
</dbReference>
<dbReference type="SUPFAM" id="SSF51735">
    <property type="entry name" value="NAD(P)-binding Rossmann-fold domains"/>
    <property type="match status" value="1"/>
</dbReference>
<organism evidence="2 3">
    <name type="scientific">Roseomonas populi</name>
    <dbReference type="NCBI Taxonomy" id="3121582"/>
    <lineage>
        <taxon>Bacteria</taxon>
        <taxon>Pseudomonadati</taxon>
        <taxon>Pseudomonadota</taxon>
        <taxon>Alphaproteobacteria</taxon>
        <taxon>Acetobacterales</taxon>
        <taxon>Roseomonadaceae</taxon>
        <taxon>Roseomonas</taxon>
    </lineage>
</organism>
<protein>
    <submittedName>
        <fullName evidence="2">NAD(P)-dependent oxidoreductase</fullName>
    </submittedName>
</protein>
<dbReference type="Gene3D" id="3.40.50.720">
    <property type="entry name" value="NAD(P)-binding Rossmann-like Domain"/>
    <property type="match status" value="1"/>
</dbReference>
<sequence>MNIALIGATGNAGSRILAELSRRGHQVTAIARKAPGALPEGARFQAGDANDPEAFAPLLRGHDAVVSSVHFTASDAEKLIAAVKAAGVARYLVVGGAGSLEVAPGLRLVDTPDFPAAYKAEATAGAAFLDRLRQEDVLDWTFLSPSAFFVPGERTGSFRLGGDSLLVDAKGESRISFEDFAIALVDELEAPKHSRRRFTVGY</sequence>
<dbReference type="InterPro" id="IPR051606">
    <property type="entry name" value="Polyketide_Oxido-like"/>
</dbReference>
<feature type="domain" description="NAD(P)-binding" evidence="1">
    <location>
        <begin position="7"/>
        <end position="188"/>
    </location>
</feature>
<keyword evidence="3" id="KW-1185">Reference proteome</keyword>
<dbReference type="InterPro" id="IPR036291">
    <property type="entry name" value="NAD(P)-bd_dom_sf"/>
</dbReference>
<accession>A0ABT1X0D7</accession>
<comment type="caution">
    <text evidence="2">The sequence shown here is derived from an EMBL/GenBank/DDBJ whole genome shotgun (WGS) entry which is preliminary data.</text>
</comment>
<dbReference type="PANTHER" id="PTHR43355">
    <property type="entry name" value="FLAVIN REDUCTASE (NADPH)"/>
    <property type="match status" value="1"/>
</dbReference>
<evidence type="ECO:0000313" key="2">
    <source>
        <dbReference type="EMBL" id="MCR0981570.1"/>
    </source>
</evidence>